<evidence type="ECO:0000313" key="3">
    <source>
        <dbReference type="Proteomes" id="UP000316096"/>
    </source>
</evidence>
<dbReference type="EMBL" id="VFOZ01000001">
    <property type="protein sequence ID" value="TQL97445.1"/>
    <property type="molecule type" value="Genomic_DNA"/>
</dbReference>
<dbReference type="InterPro" id="IPR025272">
    <property type="entry name" value="SocA_Panacea"/>
</dbReference>
<accession>A0A543CK58</accession>
<organism evidence="2 3">
    <name type="scientific">Actinoallomurus bryophytorum</name>
    <dbReference type="NCBI Taxonomy" id="1490222"/>
    <lineage>
        <taxon>Bacteria</taxon>
        <taxon>Bacillati</taxon>
        <taxon>Actinomycetota</taxon>
        <taxon>Actinomycetes</taxon>
        <taxon>Streptosporangiales</taxon>
        <taxon>Thermomonosporaceae</taxon>
        <taxon>Actinoallomurus</taxon>
    </lineage>
</organism>
<dbReference type="Proteomes" id="UP000316096">
    <property type="component" value="Unassembled WGS sequence"/>
</dbReference>
<dbReference type="Pfam" id="PF13274">
    <property type="entry name" value="SocA_Panacea"/>
    <property type="match status" value="1"/>
</dbReference>
<name>A0A543CK58_9ACTN</name>
<dbReference type="AlphaFoldDB" id="A0A543CK58"/>
<evidence type="ECO:0000313" key="2">
    <source>
        <dbReference type="EMBL" id="TQL97445.1"/>
    </source>
</evidence>
<proteinExistence type="predicted"/>
<reference evidence="2 3" key="1">
    <citation type="submission" date="2019-06" db="EMBL/GenBank/DDBJ databases">
        <title>Sequencing the genomes of 1000 actinobacteria strains.</title>
        <authorList>
            <person name="Klenk H.-P."/>
        </authorList>
    </citation>
    <scope>NUCLEOTIDE SEQUENCE [LARGE SCALE GENOMIC DNA]</scope>
    <source>
        <strain evidence="2 3">DSM 102200</strain>
    </source>
</reference>
<sequence length="231" mass="25776">MRVRGIGEVVSSITAKPVELPQPLQPLLGSVLAVLKAARECSHEINRTKLVKLLYFADLAAVESGGTAFTGATWRWDNFGPYDHALKRAENTVVEMEIVDRDDQTRVEEYGSCHLALAFDIDDPLPAESMRIIRRVVSLHGAKSASVLRKLSYQTPPMVEAEAAGDRNVLLDLSRARRVRQIRELLERHRRHRAVAPKQTDDAGIGDELLAEMRDLAELRGHVNVTELGDR</sequence>
<keyword evidence="3" id="KW-1185">Reference proteome</keyword>
<protein>
    <submittedName>
        <fullName evidence="2">Uncharacterized protein DUF4065</fullName>
    </submittedName>
</protein>
<feature type="domain" description="Antitoxin SocA-like Panacea" evidence="1">
    <location>
        <begin position="50"/>
        <end position="155"/>
    </location>
</feature>
<gene>
    <name evidence="2" type="ORF">FB559_3033</name>
</gene>
<evidence type="ECO:0000259" key="1">
    <source>
        <dbReference type="Pfam" id="PF13274"/>
    </source>
</evidence>
<dbReference type="OrthoDB" id="3423739at2"/>
<comment type="caution">
    <text evidence="2">The sequence shown here is derived from an EMBL/GenBank/DDBJ whole genome shotgun (WGS) entry which is preliminary data.</text>
</comment>